<gene>
    <name evidence="1" type="ORF">BC781_10610</name>
</gene>
<sequence length="132" mass="14922">MEQIFNYKSLYSFFLVFFMSIGITLAQTSVVDQVGKAMKAHDASSITSLMASKVKINIKNQKGEYDQKGAEAILNNFFKNYPPSSFQYLHKGNDSSVQAYTIGRYKSDKGSFRVYVLIKDGKIDTLDFKEEG</sequence>
<accession>A0A315ZTV7</accession>
<reference evidence="1 2" key="1">
    <citation type="submission" date="2018-03" db="EMBL/GenBank/DDBJ databases">
        <title>Genomic Encyclopedia of Archaeal and Bacterial Type Strains, Phase II (KMG-II): from individual species to whole genera.</title>
        <authorList>
            <person name="Goeker M."/>
        </authorList>
    </citation>
    <scope>NUCLEOTIDE SEQUENCE [LARGE SCALE GENOMIC DNA]</scope>
    <source>
        <strain evidence="1 2">DSM 28229</strain>
    </source>
</reference>
<comment type="caution">
    <text evidence="1">The sequence shown here is derived from an EMBL/GenBank/DDBJ whole genome shotgun (WGS) entry which is preliminary data.</text>
</comment>
<proteinExistence type="predicted"/>
<dbReference type="EMBL" id="QGDO01000006">
    <property type="protein sequence ID" value="PWJ39109.1"/>
    <property type="molecule type" value="Genomic_DNA"/>
</dbReference>
<dbReference type="Pfam" id="PF16022">
    <property type="entry name" value="DUF4783"/>
    <property type="match status" value="1"/>
</dbReference>
<dbReference type="AlphaFoldDB" id="A0A315ZTV7"/>
<evidence type="ECO:0000313" key="1">
    <source>
        <dbReference type="EMBL" id="PWJ39109.1"/>
    </source>
</evidence>
<dbReference type="Gene3D" id="3.10.450.50">
    <property type="match status" value="1"/>
</dbReference>
<name>A0A315ZTV7_SEDFL</name>
<protein>
    <submittedName>
        <fullName evidence="1">Uncharacterized protein DUF4783</fullName>
    </submittedName>
</protein>
<dbReference type="RefSeq" id="WP_109620844.1">
    <property type="nucleotide sequence ID" value="NZ_QGDO01000006.1"/>
</dbReference>
<evidence type="ECO:0000313" key="2">
    <source>
        <dbReference type="Proteomes" id="UP000245535"/>
    </source>
</evidence>
<dbReference type="Proteomes" id="UP000245535">
    <property type="component" value="Unassembled WGS sequence"/>
</dbReference>
<organism evidence="1 2">
    <name type="scientific">Sediminitomix flava</name>
    <dbReference type="NCBI Taxonomy" id="379075"/>
    <lineage>
        <taxon>Bacteria</taxon>
        <taxon>Pseudomonadati</taxon>
        <taxon>Bacteroidota</taxon>
        <taxon>Cytophagia</taxon>
        <taxon>Cytophagales</taxon>
        <taxon>Flammeovirgaceae</taxon>
        <taxon>Sediminitomix</taxon>
    </lineage>
</organism>
<keyword evidence="2" id="KW-1185">Reference proteome</keyword>
<dbReference type="OrthoDB" id="1524766at2"/>
<dbReference type="InterPro" id="IPR031977">
    <property type="entry name" value="DUF4783"/>
</dbReference>